<accession>A0A2R6WNX8</accession>
<dbReference type="Proteomes" id="UP000244005">
    <property type="component" value="Unassembled WGS sequence"/>
</dbReference>
<dbReference type="Gramene" id="Mp4g14460.2">
    <property type="protein sequence ID" value="Mp4g14460.2.cds"/>
    <property type="gene ID" value="Mp4g14460"/>
</dbReference>
<organism evidence="1 2">
    <name type="scientific">Marchantia polymorpha</name>
    <name type="common">Common liverwort</name>
    <name type="synonym">Marchantia aquatica</name>
    <dbReference type="NCBI Taxonomy" id="3197"/>
    <lineage>
        <taxon>Eukaryota</taxon>
        <taxon>Viridiplantae</taxon>
        <taxon>Streptophyta</taxon>
        <taxon>Embryophyta</taxon>
        <taxon>Marchantiophyta</taxon>
        <taxon>Marchantiopsida</taxon>
        <taxon>Marchantiidae</taxon>
        <taxon>Marchantiales</taxon>
        <taxon>Marchantiaceae</taxon>
        <taxon>Marchantia</taxon>
    </lineage>
</organism>
<protein>
    <submittedName>
        <fullName evidence="1">Uncharacterized protein</fullName>
    </submittedName>
</protein>
<keyword evidence="2" id="KW-1185">Reference proteome</keyword>
<sequence length="74" mass="8598">MAVSTLVKSASRQARSIYKRQQIRSRVIDKFINSEEYYIFLKHGCSRHGKRKNMTTRKLRKGFGNNCTTTSSLI</sequence>
<dbReference type="EMBL" id="KZ772742">
    <property type="protein sequence ID" value="PTQ35567.1"/>
    <property type="molecule type" value="Genomic_DNA"/>
</dbReference>
<dbReference type="AlphaFoldDB" id="A0A2R6WNX8"/>
<evidence type="ECO:0000313" key="1">
    <source>
        <dbReference type="EMBL" id="PTQ35567.1"/>
    </source>
</evidence>
<proteinExistence type="predicted"/>
<name>A0A2R6WNX8_MARPO</name>
<reference evidence="2" key="1">
    <citation type="journal article" date="2017" name="Cell">
        <title>Insights into land plant evolution garnered from the Marchantia polymorpha genome.</title>
        <authorList>
            <person name="Bowman J.L."/>
            <person name="Kohchi T."/>
            <person name="Yamato K.T."/>
            <person name="Jenkins J."/>
            <person name="Shu S."/>
            <person name="Ishizaki K."/>
            <person name="Yamaoka S."/>
            <person name="Nishihama R."/>
            <person name="Nakamura Y."/>
            <person name="Berger F."/>
            <person name="Adam C."/>
            <person name="Aki S.S."/>
            <person name="Althoff F."/>
            <person name="Araki T."/>
            <person name="Arteaga-Vazquez M.A."/>
            <person name="Balasubrmanian S."/>
            <person name="Barry K."/>
            <person name="Bauer D."/>
            <person name="Boehm C.R."/>
            <person name="Briginshaw L."/>
            <person name="Caballero-Perez J."/>
            <person name="Catarino B."/>
            <person name="Chen F."/>
            <person name="Chiyoda S."/>
            <person name="Chovatia M."/>
            <person name="Davies K.M."/>
            <person name="Delmans M."/>
            <person name="Demura T."/>
            <person name="Dierschke T."/>
            <person name="Dolan L."/>
            <person name="Dorantes-Acosta A.E."/>
            <person name="Eklund D.M."/>
            <person name="Florent S.N."/>
            <person name="Flores-Sandoval E."/>
            <person name="Fujiyama A."/>
            <person name="Fukuzawa H."/>
            <person name="Galik B."/>
            <person name="Grimanelli D."/>
            <person name="Grimwood J."/>
            <person name="Grossniklaus U."/>
            <person name="Hamada T."/>
            <person name="Haseloff J."/>
            <person name="Hetherington A.J."/>
            <person name="Higo A."/>
            <person name="Hirakawa Y."/>
            <person name="Hundley H.N."/>
            <person name="Ikeda Y."/>
            <person name="Inoue K."/>
            <person name="Inoue S.I."/>
            <person name="Ishida S."/>
            <person name="Jia Q."/>
            <person name="Kakita M."/>
            <person name="Kanazawa T."/>
            <person name="Kawai Y."/>
            <person name="Kawashima T."/>
            <person name="Kennedy M."/>
            <person name="Kinose K."/>
            <person name="Kinoshita T."/>
            <person name="Kohara Y."/>
            <person name="Koide E."/>
            <person name="Komatsu K."/>
            <person name="Kopischke S."/>
            <person name="Kubo M."/>
            <person name="Kyozuka J."/>
            <person name="Lagercrantz U."/>
            <person name="Lin S.S."/>
            <person name="Lindquist E."/>
            <person name="Lipzen A.M."/>
            <person name="Lu C.W."/>
            <person name="De Luna E."/>
            <person name="Martienssen R.A."/>
            <person name="Minamino N."/>
            <person name="Mizutani M."/>
            <person name="Mizutani M."/>
            <person name="Mochizuki N."/>
            <person name="Monte I."/>
            <person name="Mosher R."/>
            <person name="Nagasaki H."/>
            <person name="Nakagami H."/>
            <person name="Naramoto S."/>
            <person name="Nishitani K."/>
            <person name="Ohtani M."/>
            <person name="Okamoto T."/>
            <person name="Okumura M."/>
            <person name="Phillips J."/>
            <person name="Pollak B."/>
            <person name="Reinders A."/>
            <person name="Rovekamp M."/>
            <person name="Sano R."/>
            <person name="Sawa S."/>
            <person name="Schmid M.W."/>
            <person name="Shirakawa M."/>
            <person name="Solano R."/>
            <person name="Spunde A."/>
            <person name="Suetsugu N."/>
            <person name="Sugano S."/>
            <person name="Sugiyama A."/>
            <person name="Sun R."/>
            <person name="Suzuki Y."/>
            <person name="Takenaka M."/>
            <person name="Takezawa D."/>
            <person name="Tomogane H."/>
            <person name="Tsuzuki M."/>
            <person name="Ueda T."/>
            <person name="Umeda M."/>
            <person name="Ward J.M."/>
            <person name="Watanabe Y."/>
            <person name="Yazaki K."/>
            <person name="Yokoyama R."/>
            <person name="Yoshitake Y."/>
            <person name="Yotsui I."/>
            <person name="Zachgo S."/>
            <person name="Schmutz J."/>
        </authorList>
    </citation>
    <scope>NUCLEOTIDE SEQUENCE [LARGE SCALE GENOMIC DNA]</scope>
    <source>
        <strain evidence="2">Tak-1</strain>
    </source>
</reference>
<gene>
    <name evidence="1" type="ORF">MARPO_0070s0035</name>
</gene>
<evidence type="ECO:0000313" key="2">
    <source>
        <dbReference type="Proteomes" id="UP000244005"/>
    </source>
</evidence>